<evidence type="ECO:0000256" key="2">
    <source>
        <dbReference type="ARBA" id="ARBA00022475"/>
    </source>
</evidence>
<dbReference type="EMBL" id="CP036269">
    <property type="protein sequence ID" value="QDT44658.1"/>
    <property type="molecule type" value="Genomic_DNA"/>
</dbReference>
<feature type="transmembrane region" description="Helical" evidence="9">
    <location>
        <begin position="132"/>
        <end position="156"/>
    </location>
</feature>
<keyword evidence="3" id="KW-0328">Glycosyltransferase</keyword>
<feature type="transmembrane region" description="Helical" evidence="9">
    <location>
        <begin position="203"/>
        <end position="221"/>
    </location>
</feature>
<dbReference type="InterPro" id="IPR050297">
    <property type="entry name" value="LipidA_mod_glycosyltrf_83"/>
</dbReference>
<dbReference type="InterPro" id="IPR019734">
    <property type="entry name" value="TPR_rpt"/>
</dbReference>
<keyword evidence="7 9" id="KW-0472">Membrane</keyword>
<dbReference type="KEGG" id="gaz:Pan241w_47720"/>
<dbReference type="AlphaFoldDB" id="A0A517RLA8"/>
<feature type="transmembrane region" description="Helical" evidence="9">
    <location>
        <begin position="70"/>
        <end position="94"/>
    </location>
</feature>
<keyword evidence="4" id="KW-0808">Transferase</keyword>
<dbReference type="Gene3D" id="1.25.40.10">
    <property type="entry name" value="Tetratricopeptide repeat domain"/>
    <property type="match status" value="1"/>
</dbReference>
<dbReference type="GO" id="GO:0016763">
    <property type="term" value="F:pentosyltransferase activity"/>
    <property type="evidence" value="ECO:0007669"/>
    <property type="project" value="TreeGrafter"/>
</dbReference>
<sequence length="844" mass="96320">MIAILLFFSVLSVARLNQIYFFSPDSPDYVLMARGLVNDFEYRQIDFPGAPYFTQRPPGMSVLLIPAALVAPYNVIAAKVTVILTALIMLALLYRWMSRLAQSAIENEPELNGTAHWLTLLVMLLLTTNPHFLLFSTIIMSEIPFMAFTVAILYLISNDTAPINKQNLILLTGLLMFLPFIRTIGVALILAIAIWAVVRRQRWPYLISVVCSLATTGLWILRNNSLKTDIYTSSTFDEIRQAGFSSTLLSMINRSLNHFESLCNILFPNMPGRAPRYERFLLDGNHVLPGPQLIYFLACILILSIAIYGMLKLWNKGGAVSLFYILITFGILSVWPWMQPRYTLPLLPVILAFFPVGFLFLLKYVTGSKILVKKSLVGIAMFTGIAILCSQSITDYRLIHANQQLIFQGEQFYQTQLPSTHYSDFVQAGRWIKENTPENARILTRQNDLATTGHRFQKLVYFEQTRPAQLRELIQKFSSRYLVCFDKNAADTFPWHLLDHDLIYRLTPVYSKSGIMIIEVRPNYEGTIRHQYWQKEEMMNVARQTFEKFPNRVSAQVTYLSLLLKTENFHEAISFVEALPEVSDVRIVNFLGWAYIGQREYPKALQEFSKALRMPGQSSISLSIHRGRDLAQKQLTKNTVPASPDKSGEPGRNLQIAKEYWKLSDFDRVLKFTQKVFDANKSSQAELDQAHVLLARLHLIKGETQQAVEELKQVSTTENAEANELRDRIHLEESLSDLLNLPPHQKTEITDGLDPKQQAAIQKLVSIYESEGIPGKALRLLEQAHMKTPLNEKILKLLAKFQLFYNLVPEAEVSYLTLQEMNPDDQEVAAALEKIETLKKTPHF</sequence>
<evidence type="ECO:0000256" key="1">
    <source>
        <dbReference type="ARBA" id="ARBA00004651"/>
    </source>
</evidence>
<reference evidence="10 11" key="1">
    <citation type="submission" date="2019-02" db="EMBL/GenBank/DDBJ databases">
        <title>Deep-cultivation of Planctomycetes and their phenomic and genomic characterization uncovers novel biology.</title>
        <authorList>
            <person name="Wiegand S."/>
            <person name="Jogler M."/>
            <person name="Boedeker C."/>
            <person name="Pinto D."/>
            <person name="Vollmers J."/>
            <person name="Rivas-Marin E."/>
            <person name="Kohn T."/>
            <person name="Peeters S.H."/>
            <person name="Heuer A."/>
            <person name="Rast P."/>
            <person name="Oberbeckmann S."/>
            <person name="Bunk B."/>
            <person name="Jeske O."/>
            <person name="Meyerdierks A."/>
            <person name="Storesund J.E."/>
            <person name="Kallscheuer N."/>
            <person name="Luecker S."/>
            <person name="Lage O.M."/>
            <person name="Pohl T."/>
            <person name="Merkel B.J."/>
            <person name="Hornburger P."/>
            <person name="Mueller R.-W."/>
            <person name="Bruemmer F."/>
            <person name="Labrenz M."/>
            <person name="Spormann A.M."/>
            <person name="Op den Camp H."/>
            <person name="Overmann J."/>
            <person name="Amann R."/>
            <person name="Jetten M.S.M."/>
            <person name="Mascher T."/>
            <person name="Medema M.H."/>
            <person name="Devos D.P."/>
            <person name="Kaster A.-K."/>
            <person name="Ovreas L."/>
            <person name="Rohde M."/>
            <person name="Galperin M.Y."/>
            <person name="Jogler C."/>
        </authorList>
    </citation>
    <scope>NUCLEOTIDE SEQUENCE [LARGE SCALE GENOMIC DNA]</scope>
    <source>
        <strain evidence="10 11">Pan241w</strain>
    </source>
</reference>
<dbReference type="GO" id="GO:0005886">
    <property type="term" value="C:plasma membrane"/>
    <property type="evidence" value="ECO:0007669"/>
    <property type="project" value="UniProtKB-SubCell"/>
</dbReference>
<keyword evidence="5 9" id="KW-0812">Transmembrane</keyword>
<evidence type="ECO:0000256" key="6">
    <source>
        <dbReference type="ARBA" id="ARBA00022989"/>
    </source>
</evidence>
<dbReference type="SUPFAM" id="SSF48452">
    <property type="entry name" value="TPR-like"/>
    <property type="match status" value="2"/>
</dbReference>
<feature type="transmembrane region" description="Helical" evidence="9">
    <location>
        <begin position="318"/>
        <end position="338"/>
    </location>
</feature>
<feature type="transmembrane region" description="Helical" evidence="9">
    <location>
        <begin position="376"/>
        <end position="394"/>
    </location>
</feature>
<dbReference type="PROSITE" id="PS50005">
    <property type="entry name" value="TPR"/>
    <property type="match status" value="1"/>
</dbReference>
<keyword evidence="6 9" id="KW-1133">Transmembrane helix</keyword>
<feature type="transmembrane region" description="Helical" evidence="9">
    <location>
        <begin position="344"/>
        <end position="364"/>
    </location>
</feature>
<dbReference type="GO" id="GO:0009103">
    <property type="term" value="P:lipopolysaccharide biosynthetic process"/>
    <property type="evidence" value="ECO:0007669"/>
    <property type="project" value="UniProtKB-ARBA"/>
</dbReference>
<keyword evidence="11" id="KW-1185">Reference proteome</keyword>
<dbReference type="Proteomes" id="UP000317171">
    <property type="component" value="Chromosome"/>
</dbReference>
<accession>A0A517RLA8</accession>
<evidence type="ECO:0000256" key="7">
    <source>
        <dbReference type="ARBA" id="ARBA00023136"/>
    </source>
</evidence>
<dbReference type="InterPro" id="IPR011990">
    <property type="entry name" value="TPR-like_helical_dom_sf"/>
</dbReference>
<evidence type="ECO:0000256" key="3">
    <source>
        <dbReference type="ARBA" id="ARBA00022676"/>
    </source>
</evidence>
<protein>
    <submittedName>
        <fullName evidence="10">Tetratricopeptide repeat protein</fullName>
    </submittedName>
</protein>
<feature type="transmembrane region" description="Helical" evidence="9">
    <location>
        <begin position="168"/>
        <end position="196"/>
    </location>
</feature>
<feature type="transmembrane region" description="Helical" evidence="9">
    <location>
        <begin position="293"/>
        <end position="311"/>
    </location>
</feature>
<evidence type="ECO:0000313" key="10">
    <source>
        <dbReference type="EMBL" id="QDT44658.1"/>
    </source>
</evidence>
<evidence type="ECO:0000256" key="8">
    <source>
        <dbReference type="PROSITE-ProRule" id="PRU00339"/>
    </source>
</evidence>
<proteinExistence type="predicted"/>
<keyword evidence="2" id="KW-1003">Cell membrane</keyword>
<dbReference type="PANTHER" id="PTHR33908:SF11">
    <property type="entry name" value="MEMBRANE PROTEIN"/>
    <property type="match status" value="1"/>
</dbReference>
<comment type="subcellular location">
    <subcellularLocation>
        <location evidence="1">Cell membrane</location>
        <topology evidence="1">Multi-pass membrane protein</topology>
    </subcellularLocation>
</comment>
<dbReference type="PANTHER" id="PTHR33908">
    <property type="entry name" value="MANNOSYLTRANSFERASE YKCB-RELATED"/>
    <property type="match status" value="1"/>
</dbReference>
<name>A0A517RLA8_9PLAN</name>
<evidence type="ECO:0000313" key="11">
    <source>
        <dbReference type="Proteomes" id="UP000317171"/>
    </source>
</evidence>
<evidence type="ECO:0000256" key="5">
    <source>
        <dbReference type="ARBA" id="ARBA00022692"/>
    </source>
</evidence>
<feature type="repeat" description="TPR" evidence="8">
    <location>
        <begin position="585"/>
        <end position="618"/>
    </location>
</feature>
<dbReference type="Pfam" id="PF14559">
    <property type="entry name" value="TPR_19"/>
    <property type="match status" value="1"/>
</dbReference>
<evidence type="ECO:0000256" key="9">
    <source>
        <dbReference type="SAM" id="Phobius"/>
    </source>
</evidence>
<organism evidence="10 11">
    <name type="scientific">Gimesia alba</name>
    <dbReference type="NCBI Taxonomy" id="2527973"/>
    <lineage>
        <taxon>Bacteria</taxon>
        <taxon>Pseudomonadati</taxon>
        <taxon>Planctomycetota</taxon>
        <taxon>Planctomycetia</taxon>
        <taxon>Planctomycetales</taxon>
        <taxon>Planctomycetaceae</taxon>
        <taxon>Gimesia</taxon>
    </lineage>
</organism>
<keyword evidence="8" id="KW-0802">TPR repeat</keyword>
<gene>
    <name evidence="10" type="ORF">Pan241w_47720</name>
</gene>
<evidence type="ECO:0000256" key="4">
    <source>
        <dbReference type="ARBA" id="ARBA00022679"/>
    </source>
</evidence>